<reference evidence="4" key="1">
    <citation type="journal article" date="2011" name="Nat. Genet.">
        <title>The Arabidopsis lyrata genome sequence and the basis of rapid genome size change.</title>
        <authorList>
            <person name="Hu T.T."/>
            <person name="Pattyn P."/>
            <person name="Bakker E.G."/>
            <person name="Cao J."/>
            <person name="Cheng J.-F."/>
            <person name="Clark R.M."/>
            <person name="Fahlgren N."/>
            <person name="Fawcett J.A."/>
            <person name="Grimwood J."/>
            <person name="Gundlach H."/>
            <person name="Haberer G."/>
            <person name="Hollister J.D."/>
            <person name="Ossowski S."/>
            <person name="Ottilar R.P."/>
            <person name="Salamov A.A."/>
            <person name="Schneeberger K."/>
            <person name="Spannagl M."/>
            <person name="Wang X."/>
            <person name="Yang L."/>
            <person name="Nasrallah M.E."/>
            <person name="Bergelson J."/>
            <person name="Carrington J.C."/>
            <person name="Gaut B.S."/>
            <person name="Schmutz J."/>
            <person name="Mayer K.F.X."/>
            <person name="Van de Peer Y."/>
            <person name="Grigoriev I.V."/>
            <person name="Nordborg M."/>
            <person name="Weigel D."/>
            <person name="Guo Y.-L."/>
        </authorList>
    </citation>
    <scope>NUCLEOTIDE SEQUENCE [LARGE SCALE GENOMIC DNA]</scope>
    <source>
        <strain evidence="4">cv. MN47</strain>
    </source>
</reference>
<dbReference type="InterPro" id="IPR046349">
    <property type="entry name" value="C1-like_sf"/>
</dbReference>
<proteinExistence type="predicted"/>
<dbReference type="InterPro" id="IPR000095">
    <property type="entry name" value="CRIB_dom"/>
</dbReference>
<feature type="domain" description="CRIB" evidence="2">
    <location>
        <begin position="49"/>
        <end position="62"/>
    </location>
</feature>
<dbReference type="InterPro" id="IPR004146">
    <property type="entry name" value="DC1"/>
</dbReference>
<sequence>MEIKGHDHHVGNYGGYLKCDACDDRPYSHGIHYCADCEFTVHDKCVFVFSTPETFEHRSHVGHCLKLLTTGAPDHTDQKCHICGKNTKRLLYHCSICKLNLDIDCMVDDMCARARTSEYVVVPSSSTLA</sequence>
<evidence type="ECO:0000259" key="2">
    <source>
        <dbReference type="PROSITE" id="PS50108"/>
    </source>
</evidence>
<dbReference type="PANTHER" id="PTHR46288:SF27">
    <property type="entry name" value="CYSTEINE_HISTIDINE-RICH C1 DOMAIN FAMILY PROTEIN"/>
    <property type="match status" value="1"/>
</dbReference>
<evidence type="ECO:0000256" key="1">
    <source>
        <dbReference type="ARBA" id="ARBA00022737"/>
    </source>
</evidence>
<gene>
    <name evidence="3" type="ORF">ARALYDRAFT_911108</name>
</gene>
<dbReference type="Gramene" id="scaffold_603165.1">
    <property type="protein sequence ID" value="scaffold_603165.1"/>
    <property type="gene ID" value="scaffold_603165.1"/>
</dbReference>
<dbReference type="EMBL" id="GL348718">
    <property type="protein sequence ID" value="EFH48651.1"/>
    <property type="molecule type" value="Genomic_DNA"/>
</dbReference>
<keyword evidence="4" id="KW-1185">Reference proteome</keyword>
<keyword evidence="1" id="KW-0677">Repeat</keyword>
<dbReference type="SUPFAM" id="SSF57889">
    <property type="entry name" value="Cysteine-rich domain"/>
    <property type="match status" value="1"/>
</dbReference>
<dbReference type="AlphaFoldDB" id="D7M8E3"/>
<evidence type="ECO:0000313" key="4">
    <source>
        <dbReference type="Proteomes" id="UP000008694"/>
    </source>
</evidence>
<dbReference type="PANTHER" id="PTHR46288">
    <property type="entry name" value="PHORBOL-ESTER/DAG-TYPE DOMAIN-CONTAINING PROTEIN"/>
    <property type="match status" value="1"/>
</dbReference>
<dbReference type="STRING" id="81972.D7M8E3"/>
<name>D7M8E3_ARALL</name>
<dbReference type="Proteomes" id="UP000008694">
    <property type="component" value="Unassembled WGS sequence"/>
</dbReference>
<evidence type="ECO:0000313" key="3">
    <source>
        <dbReference type="EMBL" id="EFH48651.1"/>
    </source>
</evidence>
<accession>D7M8E3</accession>
<dbReference type="PROSITE" id="PS50108">
    <property type="entry name" value="CRIB"/>
    <property type="match status" value="1"/>
</dbReference>
<dbReference type="HOGENOM" id="CLU_1951720_0_0_1"/>
<protein>
    <recommendedName>
        <fullName evidence="2">CRIB domain-containing protein</fullName>
    </recommendedName>
</protein>
<dbReference type="Pfam" id="PF03107">
    <property type="entry name" value="C1_2"/>
    <property type="match status" value="1"/>
</dbReference>
<organism evidence="4">
    <name type="scientific">Arabidopsis lyrata subsp. lyrata</name>
    <name type="common">Lyre-leaved rock-cress</name>
    <dbReference type="NCBI Taxonomy" id="81972"/>
    <lineage>
        <taxon>Eukaryota</taxon>
        <taxon>Viridiplantae</taxon>
        <taxon>Streptophyta</taxon>
        <taxon>Embryophyta</taxon>
        <taxon>Tracheophyta</taxon>
        <taxon>Spermatophyta</taxon>
        <taxon>Magnoliopsida</taxon>
        <taxon>eudicotyledons</taxon>
        <taxon>Gunneridae</taxon>
        <taxon>Pentapetalae</taxon>
        <taxon>rosids</taxon>
        <taxon>malvids</taxon>
        <taxon>Brassicales</taxon>
        <taxon>Brassicaceae</taxon>
        <taxon>Camelineae</taxon>
        <taxon>Arabidopsis</taxon>
    </lineage>
</organism>